<reference evidence="3" key="1">
    <citation type="submission" date="2022-11" db="UniProtKB">
        <authorList>
            <consortium name="WormBaseParasite"/>
        </authorList>
    </citation>
    <scope>IDENTIFICATION</scope>
</reference>
<dbReference type="AlphaFoldDB" id="A0A914EMA4"/>
<accession>A0A914EMA4</accession>
<evidence type="ECO:0000313" key="2">
    <source>
        <dbReference type="Proteomes" id="UP000887540"/>
    </source>
</evidence>
<keyword evidence="2" id="KW-1185">Reference proteome</keyword>
<sequence length="409" mass="46846">MELSKEIAGLSFEEVQSHLTGEPFYLNIRGSQLHPTLYTISYDLIKSNFNSDVVNECRGIILEKGTNRIVCWPFSKFWNYGESRAAIIDWSTASVQEKYDGSLFKLYHYNDEWIVATNSMIDAREASVSKTNLTFYEIFFDCWRASAKLDDSTQILFHELDKNHIYIFEAMHPLVTTIVNHEIPQLCHIGTRNMCTYQEVSHISIPGIKSVRTFPLRTITDCLSFASQQKDASKFEGLVVVDAAYNRIKMKSVSYVAVHHAVNGVMGPDAHRMLAILMAEKDELQAYFPDERPELEQLSDAFKRVLEHTARILEQLNVLRLQKTDEDEQSVKKTIAIKAKTDSVSSIQFSILMACVKRQRDTSILLSAEELVRSELMEKYSKSPQAALELARIVRITDKLIETREPRNN</sequence>
<name>A0A914EMA4_9BILA</name>
<proteinExistence type="predicted"/>
<protein>
    <submittedName>
        <fullName evidence="3">T4 RNA ligase 1-like N-terminal domain-containing protein</fullName>
    </submittedName>
</protein>
<dbReference type="Pfam" id="PF09511">
    <property type="entry name" value="RNA_lig_T4_1"/>
    <property type="match status" value="1"/>
</dbReference>
<evidence type="ECO:0000259" key="1">
    <source>
        <dbReference type="Pfam" id="PF09511"/>
    </source>
</evidence>
<dbReference type="Proteomes" id="UP000887540">
    <property type="component" value="Unplaced"/>
</dbReference>
<evidence type="ECO:0000313" key="3">
    <source>
        <dbReference type="WBParaSite" id="ACRNAN_scaffold9457.g29574.t1"/>
    </source>
</evidence>
<organism evidence="2 3">
    <name type="scientific">Acrobeloides nanus</name>
    <dbReference type="NCBI Taxonomy" id="290746"/>
    <lineage>
        <taxon>Eukaryota</taxon>
        <taxon>Metazoa</taxon>
        <taxon>Ecdysozoa</taxon>
        <taxon>Nematoda</taxon>
        <taxon>Chromadorea</taxon>
        <taxon>Rhabditida</taxon>
        <taxon>Tylenchina</taxon>
        <taxon>Cephalobomorpha</taxon>
        <taxon>Cephaloboidea</taxon>
        <taxon>Cephalobidae</taxon>
        <taxon>Acrobeloides</taxon>
    </lineage>
</organism>
<dbReference type="WBParaSite" id="ACRNAN_scaffold9457.g29574.t1">
    <property type="protein sequence ID" value="ACRNAN_scaffold9457.g29574.t1"/>
    <property type="gene ID" value="ACRNAN_scaffold9457.g29574"/>
</dbReference>
<dbReference type="InterPro" id="IPR019039">
    <property type="entry name" value="T4-Rnl1-like_N"/>
</dbReference>
<feature type="domain" description="T4 RNA ligase 1-like N-terminal" evidence="1">
    <location>
        <begin position="56"/>
        <end position="251"/>
    </location>
</feature>